<keyword evidence="9 10" id="KW-0472">Membrane</keyword>
<dbReference type="RefSeq" id="XP_070863359.1">
    <property type="nucleotide sequence ID" value="XM_071013932.1"/>
</dbReference>
<feature type="compositionally biased region" description="Low complexity" evidence="11">
    <location>
        <begin position="278"/>
        <end position="298"/>
    </location>
</feature>
<comment type="similarity">
    <text evidence="2 10">Belongs to the cation transport ATPase (P-type) (TC 3.A.3) family. Type IB subfamily.</text>
</comment>
<dbReference type="PANTHER" id="PTHR43520">
    <property type="entry name" value="ATP7, ISOFORM B"/>
    <property type="match status" value="1"/>
</dbReference>
<feature type="transmembrane region" description="Helical" evidence="10">
    <location>
        <begin position="1401"/>
        <end position="1423"/>
    </location>
</feature>
<dbReference type="InterPro" id="IPR027256">
    <property type="entry name" value="P-typ_ATPase_IB"/>
</dbReference>
<feature type="transmembrane region" description="Helical" evidence="10">
    <location>
        <begin position="652"/>
        <end position="676"/>
    </location>
</feature>
<keyword evidence="8 10" id="KW-1133">Transmembrane helix</keyword>
<dbReference type="CDD" id="cd00371">
    <property type="entry name" value="HMA"/>
    <property type="match status" value="2"/>
</dbReference>
<feature type="transmembrane region" description="Helical" evidence="10">
    <location>
        <begin position="741"/>
        <end position="762"/>
    </location>
</feature>
<name>A0ABR4D4Z3_9PEZI</name>
<dbReference type="Proteomes" id="UP001600064">
    <property type="component" value="Unassembled WGS sequence"/>
</dbReference>
<dbReference type="SUPFAM" id="SSF55008">
    <property type="entry name" value="HMA, heavy metal-associated domain"/>
    <property type="match status" value="2"/>
</dbReference>
<dbReference type="PROSITE" id="PS50846">
    <property type="entry name" value="HMA_2"/>
    <property type="match status" value="2"/>
</dbReference>
<feature type="compositionally biased region" description="Pro residues" evidence="11">
    <location>
        <begin position="299"/>
        <end position="316"/>
    </location>
</feature>
<dbReference type="Pfam" id="PF00122">
    <property type="entry name" value="E1-E2_ATPase"/>
    <property type="match status" value="1"/>
</dbReference>
<evidence type="ECO:0000256" key="11">
    <source>
        <dbReference type="SAM" id="MobiDB-lite"/>
    </source>
</evidence>
<dbReference type="InterPro" id="IPR017969">
    <property type="entry name" value="Heavy-metal-associated_CS"/>
</dbReference>
<dbReference type="InterPro" id="IPR023299">
    <property type="entry name" value="ATPase_P-typ_cyto_dom_N"/>
</dbReference>
<keyword evidence="4 10" id="KW-0479">Metal-binding</keyword>
<comment type="subcellular location">
    <subcellularLocation>
        <location evidence="1">Membrane</location>
        <topology evidence="1">Multi-pass membrane protein</topology>
    </subcellularLocation>
</comment>
<dbReference type="InterPro" id="IPR044492">
    <property type="entry name" value="P_typ_ATPase_HD_dom"/>
</dbReference>
<feature type="region of interest" description="Disordered" evidence="11">
    <location>
        <begin position="225"/>
        <end position="261"/>
    </location>
</feature>
<protein>
    <recommendedName>
        <fullName evidence="12">HMA domain-containing protein</fullName>
    </recommendedName>
</protein>
<dbReference type="SFLD" id="SFLDG00002">
    <property type="entry name" value="C1.7:_P-type_atpase_like"/>
    <property type="match status" value="1"/>
</dbReference>
<evidence type="ECO:0000256" key="8">
    <source>
        <dbReference type="ARBA" id="ARBA00022989"/>
    </source>
</evidence>
<evidence type="ECO:0000313" key="14">
    <source>
        <dbReference type="Proteomes" id="UP001600064"/>
    </source>
</evidence>
<evidence type="ECO:0000259" key="12">
    <source>
        <dbReference type="PROSITE" id="PS50846"/>
    </source>
</evidence>
<accession>A0ABR4D4Z3</accession>
<dbReference type="Pfam" id="PF00403">
    <property type="entry name" value="HMA"/>
    <property type="match status" value="2"/>
</dbReference>
<dbReference type="SUPFAM" id="SSF56784">
    <property type="entry name" value="HAD-like"/>
    <property type="match status" value="1"/>
</dbReference>
<dbReference type="Gene3D" id="2.70.150.10">
    <property type="entry name" value="Calcium-transporting ATPase, cytoplasmic transduction domain A"/>
    <property type="match status" value="1"/>
</dbReference>
<keyword evidence="6 10" id="KW-0067">ATP-binding</keyword>
<keyword evidence="5 10" id="KW-0547">Nucleotide-binding</keyword>
<dbReference type="Gene3D" id="3.40.1110.10">
    <property type="entry name" value="Calcium-transporting ATPase, cytoplasmic domain N"/>
    <property type="match status" value="1"/>
</dbReference>
<evidence type="ECO:0000256" key="2">
    <source>
        <dbReference type="ARBA" id="ARBA00006024"/>
    </source>
</evidence>
<dbReference type="InterPro" id="IPR023298">
    <property type="entry name" value="ATPase_P-typ_TM_dom_sf"/>
</dbReference>
<dbReference type="SUPFAM" id="SSF81665">
    <property type="entry name" value="Calcium ATPase, transmembrane domain M"/>
    <property type="match status" value="1"/>
</dbReference>
<dbReference type="SFLD" id="SFLDS00003">
    <property type="entry name" value="Haloacid_Dehalogenase"/>
    <property type="match status" value="1"/>
</dbReference>
<dbReference type="SUPFAM" id="SSF81660">
    <property type="entry name" value="Metal cation-transporting ATPase, ATP-binding domain N"/>
    <property type="match status" value="1"/>
</dbReference>
<keyword evidence="14" id="KW-1185">Reference proteome</keyword>
<feature type="compositionally biased region" description="Basic and acidic residues" evidence="11">
    <location>
        <begin position="235"/>
        <end position="244"/>
    </location>
</feature>
<evidence type="ECO:0000256" key="9">
    <source>
        <dbReference type="ARBA" id="ARBA00023136"/>
    </source>
</evidence>
<comment type="caution">
    <text evidence="13">The sequence shown here is derived from an EMBL/GenBank/DDBJ whole genome shotgun (WGS) entry which is preliminary data.</text>
</comment>
<dbReference type="PROSITE" id="PS01047">
    <property type="entry name" value="HMA_1"/>
    <property type="match status" value="2"/>
</dbReference>
<reference evidence="13 14" key="1">
    <citation type="journal article" date="2024" name="Commun. Biol.">
        <title>Comparative genomic analysis of thermophilic fungi reveals convergent evolutionary adaptations and gene losses.</title>
        <authorList>
            <person name="Steindorff A.S."/>
            <person name="Aguilar-Pontes M.V."/>
            <person name="Robinson A.J."/>
            <person name="Andreopoulos B."/>
            <person name="LaButti K."/>
            <person name="Kuo A."/>
            <person name="Mondo S."/>
            <person name="Riley R."/>
            <person name="Otillar R."/>
            <person name="Haridas S."/>
            <person name="Lipzen A."/>
            <person name="Grimwood J."/>
            <person name="Schmutz J."/>
            <person name="Clum A."/>
            <person name="Reid I.D."/>
            <person name="Moisan M.C."/>
            <person name="Butler G."/>
            <person name="Nguyen T.T.M."/>
            <person name="Dewar K."/>
            <person name="Conant G."/>
            <person name="Drula E."/>
            <person name="Henrissat B."/>
            <person name="Hansel C."/>
            <person name="Singer S."/>
            <person name="Hutchinson M.I."/>
            <person name="de Vries R.P."/>
            <person name="Natvig D.O."/>
            <person name="Powell A.J."/>
            <person name="Tsang A."/>
            <person name="Grigoriev I.V."/>
        </authorList>
    </citation>
    <scope>NUCLEOTIDE SEQUENCE [LARGE SCALE GENOMIC DNA]</scope>
    <source>
        <strain evidence="13 14">ATCC 22073</strain>
    </source>
</reference>
<feature type="transmembrane region" description="Helical" evidence="10">
    <location>
        <begin position="1363"/>
        <end position="1389"/>
    </location>
</feature>
<keyword evidence="3 10" id="KW-0812">Transmembrane</keyword>
<feature type="region of interest" description="Disordered" evidence="11">
    <location>
        <begin position="152"/>
        <end position="195"/>
    </location>
</feature>
<dbReference type="PRINTS" id="PR00119">
    <property type="entry name" value="CATATPASE"/>
</dbReference>
<dbReference type="Gene3D" id="3.40.50.1000">
    <property type="entry name" value="HAD superfamily/HAD-like"/>
    <property type="match status" value="1"/>
</dbReference>
<dbReference type="NCBIfam" id="TIGR01525">
    <property type="entry name" value="ATPase-IB_hvy"/>
    <property type="match status" value="1"/>
</dbReference>
<dbReference type="SUPFAM" id="SSF81653">
    <property type="entry name" value="Calcium ATPase, transduction domain A"/>
    <property type="match status" value="1"/>
</dbReference>
<evidence type="ECO:0000313" key="13">
    <source>
        <dbReference type="EMBL" id="KAL2264632.1"/>
    </source>
</evidence>
<dbReference type="InterPro" id="IPR023214">
    <property type="entry name" value="HAD_sf"/>
</dbReference>
<evidence type="ECO:0000256" key="3">
    <source>
        <dbReference type="ARBA" id="ARBA00022692"/>
    </source>
</evidence>
<feature type="transmembrane region" description="Helical" evidence="10">
    <location>
        <begin position="696"/>
        <end position="717"/>
    </location>
</feature>
<dbReference type="SFLD" id="SFLDF00027">
    <property type="entry name" value="p-type_atpase"/>
    <property type="match status" value="1"/>
</dbReference>
<evidence type="ECO:0000256" key="5">
    <source>
        <dbReference type="ARBA" id="ARBA00022741"/>
    </source>
</evidence>
<gene>
    <name evidence="13" type="ORF">VTJ83DRAFT_7142</name>
</gene>
<feature type="compositionally biased region" description="Low complexity" evidence="11">
    <location>
        <begin position="168"/>
        <end position="187"/>
    </location>
</feature>
<feature type="domain" description="HMA" evidence="12">
    <location>
        <begin position="342"/>
        <end position="408"/>
    </location>
</feature>
<dbReference type="PROSITE" id="PS00154">
    <property type="entry name" value="ATPASE_E1_E2"/>
    <property type="match status" value="1"/>
</dbReference>
<dbReference type="CDD" id="cd02094">
    <property type="entry name" value="P-type_ATPase_Cu-like"/>
    <property type="match status" value="1"/>
</dbReference>
<dbReference type="InterPro" id="IPR059000">
    <property type="entry name" value="ATPase_P-type_domA"/>
</dbReference>
<keyword evidence="7" id="KW-1278">Translocase</keyword>
<evidence type="ECO:0000256" key="7">
    <source>
        <dbReference type="ARBA" id="ARBA00022967"/>
    </source>
</evidence>
<dbReference type="InterPro" id="IPR006121">
    <property type="entry name" value="HMA_dom"/>
</dbReference>
<dbReference type="GeneID" id="98128576"/>
<evidence type="ECO:0000256" key="6">
    <source>
        <dbReference type="ARBA" id="ARBA00022840"/>
    </source>
</evidence>
<feature type="transmembrane region" description="Helical" evidence="10">
    <location>
        <begin position="939"/>
        <end position="960"/>
    </location>
</feature>
<dbReference type="InterPro" id="IPR008250">
    <property type="entry name" value="ATPase_P-typ_transduc_dom_A_sf"/>
</dbReference>
<dbReference type="InterPro" id="IPR001757">
    <property type="entry name" value="P_typ_ATPase"/>
</dbReference>
<dbReference type="NCBIfam" id="TIGR01494">
    <property type="entry name" value="ATPase_P-type"/>
    <property type="match status" value="2"/>
</dbReference>
<dbReference type="Pfam" id="PF00702">
    <property type="entry name" value="Hydrolase"/>
    <property type="match status" value="1"/>
</dbReference>
<feature type="region of interest" description="Disordered" evidence="11">
    <location>
        <begin position="273"/>
        <end position="322"/>
    </location>
</feature>
<feature type="region of interest" description="Disordered" evidence="11">
    <location>
        <begin position="71"/>
        <end position="95"/>
    </location>
</feature>
<dbReference type="InterPro" id="IPR018303">
    <property type="entry name" value="ATPase_P-typ_P_site"/>
</dbReference>
<proteinExistence type="inferred from homology"/>
<evidence type="ECO:0000256" key="4">
    <source>
        <dbReference type="ARBA" id="ARBA00022723"/>
    </source>
</evidence>
<evidence type="ECO:0000256" key="1">
    <source>
        <dbReference type="ARBA" id="ARBA00004141"/>
    </source>
</evidence>
<feature type="transmembrane region" description="Helical" evidence="10">
    <location>
        <begin position="980"/>
        <end position="1004"/>
    </location>
</feature>
<dbReference type="InterPro" id="IPR036412">
    <property type="entry name" value="HAD-like_sf"/>
</dbReference>
<dbReference type="InterPro" id="IPR036163">
    <property type="entry name" value="HMA_dom_sf"/>
</dbReference>
<dbReference type="Gene3D" id="3.30.70.100">
    <property type="match status" value="2"/>
</dbReference>
<sequence>MAPRVPQTRLHHHAPRPSAATVTVTSSFLLGNLHCPTCVSSIKAAIYGAFPGGDASGRDNSALSTLNTLNNSSASPAASSSSSSSSPSSSSSSSVIKWVSPNVVTSVVTVEHAPGASLRRMRQALEDSGFEVCAVATTAEDLSDLDVDLYLDQDGAGAGEDPSPPKDQQQQQKQQQQQQQQQQQRQQPPSTGVCQNDTNIIIINNNNNMDRSTSSFARLFRPLRSSASRGQRHQAHLEHCEQCRTSRAAPGASSTEPSDLEEKHALETFKSIAGTIETTTPTTPTTPTTALSFTAPAAGPAPSPAPAPTQPAPPLPQDDQGQQRHAPFIVVDPASAEPSPLYRATLAVGGMTCASCAASIREGLQQHDWIASVVAVDVIGGSATVDLRDGEKADKLAEAVEELGFEATLVDVKEVVPAPGAAKTTALKPGFGGVGSRSESEPEPEAWRASLAIVGMTCASCANSITRELRSKPWVREVAVNLLTHSATVDFDGRQNADKLVQAIEDLGFEGTLTDVAPLGPSLDTGLATTTAAAATTATTTTTKTAATSGGQSPSRTVEIAIAGLYCHHCPQRILASLSAFPSHRQLRILTPPTLQRPMLKLSYVPSAPSFTIRHILAAISASDPGFSPSIHHPPTLEERAKQIMRKHRRAILWRVVFSGLVGIPTFIIGIVYMSLMPRHSPTAHFLMEPWTSGISRAQVALFILATPVYFFAADLFHRRAIKEIRALWRRGSRMPVIQRFYRFGSMNTLMSLGTTIAYISSVSQMIAAAVDRPAEINDSNFYFDSVVFLAFFLLLGRLIESYSKAKTGDAVEQLAKLRPTTAVLIEGYGTPAERDAVVQADLLDHGDVVRIPHGGSPPADATVVKGESAFDESSLTGESRPVRKQPGDPVFAGTVNSGAQAVLARITGAAGASMLDKIVEVVREGQTKRAPIEQVADVLTSYFVPVVMLIAVLTWILWLSLGLGGRIPGHFLDVTSGGWVAFSLQFAIAVFVVACPCGLALAAPTAIFVGSGLAAKHGILAKGGGEAFEKASRVDVVVFDKTGTLTQGGEPSVTDAEAYVDEGRQREALLAALKAVEENSSHPIAKAVVAFCAGRTAARASVDGLQEFPGKGLRATALSIAFGASENEAEDASSPSSSCAAAAAAFDLAVGNEAFMADLAVSIPPETAATLERWKSEAKSIALVAARHRSSDAEKAAAAAPWTLSLALSISDPIRPEAPHIIRALQSSGTRVWMLSGDNPTTAAAVARQLGIPSDQVIAGVLPTGKAEKIKHLQSTLRARKKRRLLRGLRSGADESITKRAMVAMVGDGINDSPALTSADVGIAIGSGADVAISSADFVLVKSDLRAVVDLLDMSQVVLRRIMFNFGWAVVYNCLALPVAAGVFYPLTTPSGQHIRLDPVWASLAMALSSISVVLSSLALRVRWGAIGFRQRKIE</sequence>
<feature type="domain" description="HMA" evidence="12">
    <location>
        <begin position="447"/>
        <end position="512"/>
    </location>
</feature>
<dbReference type="EMBL" id="JAZGUE010000007">
    <property type="protein sequence ID" value="KAL2264632.1"/>
    <property type="molecule type" value="Genomic_DNA"/>
</dbReference>
<dbReference type="PANTHER" id="PTHR43520:SF32">
    <property type="entry name" value="COPPER RESISTANCE P-TYPE ATPASE (EUROFUNG)"/>
    <property type="match status" value="1"/>
</dbReference>
<feature type="transmembrane region" description="Helical" evidence="10">
    <location>
        <begin position="782"/>
        <end position="800"/>
    </location>
</feature>
<evidence type="ECO:0000256" key="10">
    <source>
        <dbReference type="RuleBase" id="RU362081"/>
    </source>
</evidence>
<organism evidence="13 14">
    <name type="scientific">Remersonia thermophila</name>
    <dbReference type="NCBI Taxonomy" id="72144"/>
    <lineage>
        <taxon>Eukaryota</taxon>
        <taxon>Fungi</taxon>
        <taxon>Dikarya</taxon>
        <taxon>Ascomycota</taxon>
        <taxon>Pezizomycotina</taxon>
        <taxon>Sordariomycetes</taxon>
        <taxon>Sordariomycetidae</taxon>
        <taxon>Sordariales</taxon>
        <taxon>Sordariales incertae sedis</taxon>
        <taxon>Remersonia</taxon>
    </lineage>
</organism>